<feature type="compositionally biased region" description="Basic residues" evidence="1">
    <location>
        <begin position="164"/>
        <end position="175"/>
    </location>
</feature>
<keyword evidence="4" id="KW-1185">Reference proteome</keyword>
<evidence type="ECO:0000256" key="1">
    <source>
        <dbReference type="SAM" id="MobiDB-lite"/>
    </source>
</evidence>
<dbReference type="EMBL" id="RAWB01000144">
    <property type="protein sequence ID" value="RKH58980.1"/>
    <property type="molecule type" value="Genomic_DNA"/>
</dbReference>
<feature type="compositionally biased region" description="Basic and acidic residues" evidence="1">
    <location>
        <begin position="176"/>
        <end position="203"/>
    </location>
</feature>
<evidence type="ECO:0000259" key="2">
    <source>
        <dbReference type="Pfam" id="PF13699"/>
    </source>
</evidence>
<dbReference type="Pfam" id="PF13699">
    <property type="entry name" value="eCIS_core"/>
    <property type="match status" value="1"/>
</dbReference>
<feature type="region of interest" description="Disordered" evidence="1">
    <location>
        <begin position="154"/>
        <end position="204"/>
    </location>
</feature>
<evidence type="ECO:0000313" key="3">
    <source>
        <dbReference type="EMBL" id="RKH58980.1"/>
    </source>
</evidence>
<feature type="compositionally biased region" description="Polar residues" evidence="1">
    <location>
        <begin position="1"/>
        <end position="11"/>
    </location>
</feature>
<feature type="domain" description="eCIS core" evidence="2">
    <location>
        <begin position="37"/>
        <end position="109"/>
    </location>
</feature>
<sequence length="629" mass="70261">MKSHIQRSTQAGRGPEANPLREARPEWEGASGPAVSLPWEVRAGMERSFHTDFSHVRLHTGSWVGRTGDDAATRGEHIFFRQGLPRFDTHEDRALLGHELTHVVRQRQGMPYGPGRLSHPGMESEADAMGERAALGQPVSLMGAGSSAHPVDGGALAPGPVQGGKKKVLRRRKAREAHQRLIEEERQQEARKQQKKEARETQRTEGPLVLEKRIYGHRPVKRVPQAYQGVVTQLQAALAELKTARRAQKVELAAGIYEERASFDGTLTRPQLSKLQGGSEFLQDRFGDTGTYVRDLLATNITPQKLQEYLQLNPELAQDLTFSGVAKNHETLIRYKGRHIYTLQGGASAFYPKPRATTEAPLRRTLFSKHGAQAGKEYVLDDRGVPTRRYAYSVKDGDQVGILRRNDTLRGRFISKAGYANVMTATGYDQVQLGSFPGTIDPDALLSENDMVFVHQEFGSSDRQRGVSIASSPTPLLSNEARGFADPTNADTQKLRIDLATIPRQRRGGAPNLINLYQRIPGFEQHRVRVPDFYNLRRGNASRPHERQGLQHTAAAGQQHFDWSIGKNREMFLRELTQQNLSGVAPPNALEDMSYIPRRDDPRAPLPLEVQVLIRELLRDAKDTQFAPL</sequence>
<feature type="region of interest" description="Disordered" evidence="1">
    <location>
        <begin position="1"/>
        <end position="33"/>
    </location>
</feature>
<reference evidence="4" key="1">
    <citation type="submission" date="2018-09" db="EMBL/GenBank/DDBJ databases">
        <authorList>
            <person name="Livingstone P.G."/>
            <person name="Whitworth D.E."/>
        </authorList>
    </citation>
    <scope>NUCLEOTIDE SEQUENCE [LARGE SCALE GENOMIC DNA]</scope>
    <source>
        <strain evidence="4">CA051B</strain>
    </source>
</reference>
<dbReference type="Proteomes" id="UP000272888">
    <property type="component" value="Unassembled WGS sequence"/>
</dbReference>
<dbReference type="RefSeq" id="WP_120644212.1">
    <property type="nucleotide sequence ID" value="NZ_RAWB01000144.1"/>
</dbReference>
<comment type="caution">
    <text evidence="3">The sequence shown here is derived from an EMBL/GenBank/DDBJ whole genome shotgun (WGS) entry which is preliminary data.</text>
</comment>
<dbReference type="InterPro" id="IPR025295">
    <property type="entry name" value="eCIS_core_dom"/>
</dbReference>
<name>A0A3A8PVC6_9BACT</name>
<proteinExistence type="predicted"/>
<accession>A0A3A8PVC6</accession>
<evidence type="ECO:0000313" key="4">
    <source>
        <dbReference type="Proteomes" id="UP000272888"/>
    </source>
</evidence>
<dbReference type="AlphaFoldDB" id="A0A3A8PVC6"/>
<protein>
    <submittedName>
        <fullName evidence="3">DUF4157 domain-containing protein</fullName>
    </submittedName>
</protein>
<organism evidence="3 4">
    <name type="scientific">Corallococcus llansteffanensis</name>
    <dbReference type="NCBI Taxonomy" id="2316731"/>
    <lineage>
        <taxon>Bacteria</taxon>
        <taxon>Pseudomonadati</taxon>
        <taxon>Myxococcota</taxon>
        <taxon>Myxococcia</taxon>
        <taxon>Myxococcales</taxon>
        <taxon>Cystobacterineae</taxon>
        <taxon>Myxococcaceae</taxon>
        <taxon>Corallococcus</taxon>
    </lineage>
</organism>
<gene>
    <name evidence="3" type="ORF">D7V93_15805</name>
</gene>